<dbReference type="OrthoDB" id="1366306at2"/>
<organism evidence="1 2">
    <name type="scientific">Flavobacterium humi</name>
    <dbReference type="NCBI Taxonomy" id="2562683"/>
    <lineage>
        <taxon>Bacteria</taxon>
        <taxon>Pseudomonadati</taxon>
        <taxon>Bacteroidota</taxon>
        <taxon>Flavobacteriia</taxon>
        <taxon>Flavobacteriales</taxon>
        <taxon>Flavobacteriaceae</taxon>
        <taxon>Flavobacterium</taxon>
    </lineage>
</organism>
<gene>
    <name evidence="1" type="ORF">E4635_01625</name>
</gene>
<dbReference type="Gene3D" id="2.40.128.480">
    <property type="entry name" value="Rhodococcus equi virulence-associated protein"/>
    <property type="match status" value="1"/>
</dbReference>
<dbReference type="EMBL" id="SRLH01000001">
    <property type="protein sequence ID" value="TGD59658.1"/>
    <property type="molecule type" value="Genomic_DNA"/>
</dbReference>
<dbReference type="Proteomes" id="UP000297407">
    <property type="component" value="Unassembled WGS sequence"/>
</dbReference>
<reference evidence="1 2" key="1">
    <citation type="submission" date="2019-04" db="EMBL/GenBank/DDBJ databases">
        <title>Flavobacterium sp. strain DS2-A Genome sequencing and assembly.</title>
        <authorList>
            <person name="Kim I."/>
        </authorList>
    </citation>
    <scope>NUCLEOTIDE SEQUENCE [LARGE SCALE GENOMIC DNA]</scope>
    <source>
        <strain evidence="1 2">DS2-A</strain>
    </source>
</reference>
<dbReference type="Pfam" id="PF05526">
    <property type="entry name" value="R_equi_Vir"/>
    <property type="match status" value="1"/>
</dbReference>
<dbReference type="InterPro" id="IPR038625">
    <property type="entry name" value="R_equi_Vir_sf"/>
</dbReference>
<comment type="caution">
    <text evidence="1">The sequence shown here is derived from an EMBL/GenBank/DDBJ whole genome shotgun (WGS) entry which is preliminary data.</text>
</comment>
<evidence type="ECO:0000313" key="2">
    <source>
        <dbReference type="Proteomes" id="UP000297407"/>
    </source>
</evidence>
<dbReference type="AlphaFoldDB" id="A0A4Z0LCQ4"/>
<keyword evidence="2" id="KW-1185">Reference proteome</keyword>
<protein>
    <submittedName>
        <fullName evidence="1">VapA/VapB family virulence-associated protein</fullName>
    </submittedName>
</protein>
<sequence>MSNNLNGTDATVQHEVSREIVAHDFQNAMTGKLDDATISSVKKQILSASTAYPANGSVASMIFYLQFQVTVKNGGKTFNGKGGGISSPGGGALFGDVYTDDINRLYANTVSMQFNCAFAYTSILFFDKSSNLLGSFQSGSVSTVAGVGGGSGSWS</sequence>
<dbReference type="InterPro" id="IPR008810">
    <property type="entry name" value="R_equi_Vir"/>
</dbReference>
<proteinExistence type="predicted"/>
<dbReference type="RefSeq" id="WP_135524865.1">
    <property type="nucleotide sequence ID" value="NZ_SRLH01000001.1"/>
</dbReference>
<accession>A0A4Z0LCQ4</accession>
<name>A0A4Z0LCQ4_9FLAO</name>
<evidence type="ECO:0000313" key="1">
    <source>
        <dbReference type="EMBL" id="TGD59658.1"/>
    </source>
</evidence>